<organism evidence="1 2">
    <name type="scientific">Phytophthora sojae (strain P6497)</name>
    <name type="common">Soybean stem and root rot agent</name>
    <name type="synonym">Phytophthora megasperma f. sp. glycines</name>
    <dbReference type="NCBI Taxonomy" id="1094619"/>
    <lineage>
        <taxon>Eukaryota</taxon>
        <taxon>Sar</taxon>
        <taxon>Stramenopiles</taxon>
        <taxon>Oomycota</taxon>
        <taxon>Peronosporomycetes</taxon>
        <taxon>Peronosporales</taxon>
        <taxon>Peronosporaceae</taxon>
        <taxon>Phytophthora</taxon>
    </lineage>
</organism>
<dbReference type="GeneID" id="20648270"/>
<evidence type="ECO:0000313" key="1">
    <source>
        <dbReference type="EMBL" id="EGZ05626.1"/>
    </source>
</evidence>
<evidence type="ECO:0000313" key="2">
    <source>
        <dbReference type="Proteomes" id="UP000002640"/>
    </source>
</evidence>
<proteinExistence type="predicted"/>
<dbReference type="AlphaFoldDB" id="G5AGB4"/>
<reference evidence="1 2" key="1">
    <citation type="journal article" date="2006" name="Science">
        <title>Phytophthora genome sequences uncover evolutionary origins and mechanisms of pathogenesis.</title>
        <authorList>
            <person name="Tyler B.M."/>
            <person name="Tripathy S."/>
            <person name="Zhang X."/>
            <person name="Dehal P."/>
            <person name="Jiang R.H."/>
            <person name="Aerts A."/>
            <person name="Arredondo F.D."/>
            <person name="Baxter L."/>
            <person name="Bensasson D."/>
            <person name="Beynon J.L."/>
            <person name="Chapman J."/>
            <person name="Damasceno C.M."/>
            <person name="Dorrance A.E."/>
            <person name="Dou D."/>
            <person name="Dickerman A.W."/>
            <person name="Dubchak I.L."/>
            <person name="Garbelotto M."/>
            <person name="Gijzen M."/>
            <person name="Gordon S.G."/>
            <person name="Govers F."/>
            <person name="Grunwald N.J."/>
            <person name="Huang W."/>
            <person name="Ivors K.L."/>
            <person name="Jones R.W."/>
            <person name="Kamoun S."/>
            <person name="Krampis K."/>
            <person name="Lamour K.H."/>
            <person name="Lee M.K."/>
            <person name="McDonald W.H."/>
            <person name="Medina M."/>
            <person name="Meijer H.J."/>
            <person name="Nordberg E.K."/>
            <person name="Maclean D.J."/>
            <person name="Ospina-Giraldo M.D."/>
            <person name="Morris P.F."/>
            <person name="Phuntumart V."/>
            <person name="Putnam N.H."/>
            <person name="Rash S."/>
            <person name="Rose J.K."/>
            <person name="Sakihama Y."/>
            <person name="Salamov A.A."/>
            <person name="Savidor A."/>
            <person name="Scheuring C.F."/>
            <person name="Smith B.M."/>
            <person name="Sobral B.W."/>
            <person name="Terry A."/>
            <person name="Torto-Alalibo T.A."/>
            <person name="Win J."/>
            <person name="Xu Z."/>
            <person name="Zhang H."/>
            <person name="Grigoriev I.V."/>
            <person name="Rokhsar D.S."/>
            <person name="Boore J.L."/>
        </authorList>
    </citation>
    <scope>NUCLEOTIDE SEQUENCE [LARGE SCALE GENOMIC DNA]</scope>
    <source>
        <strain evidence="1 2">P6497</strain>
    </source>
</reference>
<dbReference type="RefSeq" id="XP_009539157.1">
    <property type="nucleotide sequence ID" value="XM_009540862.1"/>
</dbReference>
<dbReference type="EMBL" id="JH159166">
    <property type="protein sequence ID" value="EGZ05626.1"/>
    <property type="molecule type" value="Genomic_DNA"/>
</dbReference>
<keyword evidence="2" id="KW-1185">Reference proteome</keyword>
<dbReference type="Proteomes" id="UP000002640">
    <property type="component" value="Unassembled WGS sequence"/>
</dbReference>
<protein>
    <submittedName>
        <fullName evidence="1">Uncharacterized protein</fullName>
    </submittedName>
</protein>
<gene>
    <name evidence="1" type="ORF">PHYSODRAFT_342418</name>
</gene>
<accession>G5AGB4</accession>
<dbReference type="KEGG" id="psoj:PHYSODRAFT_342418"/>
<name>G5AGB4_PHYSP</name>
<sequence>MSVVAALGPLLDSASPIDERPLSLFQGSVNGGHGIVTTEASSGSWSHESGDEWGMADESGWHGCAVAGREIQTTVGAESRTIAILAAPRAVAAGTDGWEWLTKKISKLKGRQCELAFGLEKNERWRTSEDGESEICAVRRKRAKALAERSTRAKALAGGDSSFWTSDGQVVVECRRALRCY</sequence>
<dbReference type="InParanoid" id="G5AGB4"/>